<dbReference type="EMBL" id="SMRT01000001">
    <property type="protein sequence ID" value="TDG00254.1"/>
    <property type="molecule type" value="Genomic_DNA"/>
</dbReference>
<protein>
    <recommendedName>
        <fullName evidence="3">DUF2158 domain-containing protein</fullName>
    </recommendedName>
</protein>
<dbReference type="AlphaFoldDB" id="A0A4R5KW82"/>
<evidence type="ECO:0008006" key="3">
    <source>
        <dbReference type="Google" id="ProtNLM"/>
    </source>
</evidence>
<reference evidence="1 2" key="1">
    <citation type="submission" date="2019-03" db="EMBL/GenBank/DDBJ databases">
        <title>This is whole genome sequence of Paenibacillus sp MS74 strain.</title>
        <authorList>
            <person name="Trinh H.N."/>
        </authorList>
    </citation>
    <scope>NUCLEOTIDE SEQUENCE [LARGE SCALE GENOMIC DNA]</scope>
    <source>
        <strain evidence="1 2">MS74</strain>
    </source>
</reference>
<evidence type="ECO:0000313" key="2">
    <source>
        <dbReference type="Proteomes" id="UP000295636"/>
    </source>
</evidence>
<sequence>MLKIGDYVVFSPDGARGIIMEVRESLYHVVWEDHFSSWEKGELLKQADVTKPARQDIEQP</sequence>
<proteinExistence type="predicted"/>
<comment type="caution">
    <text evidence="1">The sequence shown here is derived from an EMBL/GenBank/DDBJ whole genome shotgun (WGS) entry which is preliminary data.</text>
</comment>
<name>A0A4R5KW82_9BACL</name>
<evidence type="ECO:0000313" key="1">
    <source>
        <dbReference type="EMBL" id="TDG00254.1"/>
    </source>
</evidence>
<dbReference type="OrthoDB" id="2469096at2"/>
<organism evidence="1 2">
    <name type="scientific">Paenibacillus piri</name>
    <dbReference type="NCBI Taxonomy" id="2547395"/>
    <lineage>
        <taxon>Bacteria</taxon>
        <taxon>Bacillati</taxon>
        <taxon>Bacillota</taxon>
        <taxon>Bacilli</taxon>
        <taxon>Bacillales</taxon>
        <taxon>Paenibacillaceae</taxon>
        <taxon>Paenibacillus</taxon>
    </lineage>
</organism>
<keyword evidence="2" id="KW-1185">Reference proteome</keyword>
<gene>
    <name evidence="1" type="ORF">E1757_01020</name>
</gene>
<accession>A0A4R5KW82</accession>
<dbReference type="RefSeq" id="WP_133224963.1">
    <property type="nucleotide sequence ID" value="NZ_SMRT01000001.1"/>
</dbReference>
<dbReference type="Proteomes" id="UP000295636">
    <property type="component" value="Unassembled WGS sequence"/>
</dbReference>